<dbReference type="GO" id="GO:0009055">
    <property type="term" value="F:electron transfer activity"/>
    <property type="evidence" value="ECO:0007669"/>
    <property type="project" value="InterPro"/>
</dbReference>
<keyword evidence="5" id="KW-0732">Signal</keyword>
<evidence type="ECO:0000256" key="2">
    <source>
        <dbReference type="ARBA" id="ARBA00023008"/>
    </source>
</evidence>
<feature type="domain" description="Phytocyanin" evidence="6">
    <location>
        <begin position="23"/>
        <end position="124"/>
    </location>
</feature>
<dbReference type="GO" id="GO:0046872">
    <property type="term" value="F:metal ion binding"/>
    <property type="evidence" value="ECO:0007669"/>
    <property type="project" value="UniProtKB-KW"/>
</dbReference>
<sequence length="186" mass="19173">MERMNMVVALVVLLGLAGTSTGAVYKVGDSAGWTIMGNVNYDKWVSKKEFLVNDVVVFTYNSNFHNVLEVSKADYQSCNNESPIATYATGNDSIPLKTAGPHYFLCGIPGHCASGQKVEINVQKGSSAAPSMAPVEAPAPDSGAESSSANANATATSAPTPNSNGAASTGFSVGVGIMLLLASLCF</sequence>
<dbReference type="AlphaFoldDB" id="A0AAV8DJZ7"/>
<dbReference type="Proteomes" id="UP001140206">
    <property type="component" value="Chromosome 3"/>
</dbReference>
<keyword evidence="8" id="KW-1185">Reference proteome</keyword>
<dbReference type="GO" id="GO:0005886">
    <property type="term" value="C:plasma membrane"/>
    <property type="evidence" value="ECO:0007669"/>
    <property type="project" value="TreeGrafter"/>
</dbReference>
<evidence type="ECO:0000313" key="7">
    <source>
        <dbReference type="EMBL" id="KAJ4769400.1"/>
    </source>
</evidence>
<dbReference type="Gene3D" id="2.60.40.420">
    <property type="entry name" value="Cupredoxins - blue copper proteins"/>
    <property type="match status" value="1"/>
</dbReference>
<gene>
    <name evidence="7" type="ORF">LUZ62_053657</name>
</gene>
<feature type="signal peptide" evidence="5">
    <location>
        <begin position="1"/>
        <end position="22"/>
    </location>
</feature>
<evidence type="ECO:0000256" key="5">
    <source>
        <dbReference type="SAM" id="SignalP"/>
    </source>
</evidence>
<dbReference type="Pfam" id="PF02298">
    <property type="entry name" value="Cu_bind_like"/>
    <property type="match status" value="1"/>
</dbReference>
<feature type="chain" id="PRO_5043529747" evidence="5">
    <location>
        <begin position="23"/>
        <end position="186"/>
    </location>
</feature>
<comment type="caution">
    <text evidence="7">The sequence shown here is derived from an EMBL/GenBank/DDBJ whole genome shotgun (WGS) entry which is preliminary data.</text>
</comment>
<protein>
    <submittedName>
        <fullName evidence="7">Early nodulin-like protein 1</fullName>
    </submittedName>
</protein>
<dbReference type="PROSITE" id="PS00196">
    <property type="entry name" value="COPPER_BLUE"/>
    <property type="match status" value="1"/>
</dbReference>
<dbReference type="PANTHER" id="PTHR33021">
    <property type="entry name" value="BLUE COPPER PROTEIN"/>
    <property type="match status" value="1"/>
</dbReference>
<feature type="region of interest" description="Disordered" evidence="4">
    <location>
        <begin position="129"/>
        <end position="165"/>
    </location>
</feature>
<dbReference type="PANTHER" id="PTHR33021:SF339">
    <property type="entry name" value="OS07G0570600 PROTEIN"/>
    <property type="match status" value="1"/>
</dbReference>
<dbReference type="FunFam" id="2.60.40.420:FF:000003">
    <property type="entry name" value="Blue copper"/>
    <property type="match status" value="1"/>
</dbReference>
<accession>A0AAV8DJZ7</accession>
<dbReference type="InterPro" id="IPR008972">
    <property type="entry name" value="Cupredoxin"/>
</dbReference>
<name>A0AAV8DJZ7_9POAL</name>
<dbReference type="PROSITE" id="PS51485">
    <property type="entry name" value="PHYTOCYANIN"/>
    <property type="match status" value="1"/>
</dbReference>
<dbReference type="SUPFAM" id="SSF49503">
    <property type="entry name" value="Cupredoxins"/>
    <property type="match status" value="1"/>
</dbReference>
<proteinExistence type="predicted"/>
<dbReference type="InterPro" id="IPR039391">
    <property type="entry name" value="Phytocyanin-like"/>
</dbReference>
<evidence type="ECO:0000256" key="4">
    <source>
        <dbReference type="SAM" id="MobiDB-lite"/>
    </source>
</evidence>
<evidence type="ECO:0000313" key="8">
    <source>
        <dbReference type="Proteomes" id="UP001140206"/>
    </source>
</evidence>
<reference evidence="7" key="1">
    <citation type="submission" date="2022-08" db="EMBL/GenBank/DDBJ databases">
        <authorList>
            <person name="Marques A."/>
        </authorList>
    </citation>
    <scope>NUCLEOTIDE SEQUENCE</scope>
    <source>
        <strain evidence="7">RhyPub2mFocal</strain>
        <tissue evidence="7">Leaves</tissue>
    </source>
</reference>
<feature type="compositionally biased region" description="Low complexity" evidence="4">
    <location>
        <begin position="146"/>
        <end position="164"/>
    </location>
</feature>
<dbReference type="InterPro" id="IPR028871">
    <property type="entry name" value="BlueCu_1_BS"/>
</dbReference>
<evidence type="ECO:0000259" key="6">
    <source>
        <dbReference type="PROSITE" id="PS51485"/>
    </source>
</evidence>
<keyword evidence="1" id="KW-0479">Metal-binding</keyword>
<dbReference type="EMBL" id="JAMFTS010000003">
    <property type="protein sequence ID" value="KAJ4769400.1"/>
    <property type="molecule type" value="Genomic_DNA"/>
</dbReference>
<keyword evidence="3" id="KW-0325">Glycoprotein</keyword>
<dbReference type="InterPro" id="IPR003245">
    <property type="entry name" value="Phytocyanin_dom"/>
</dbReference>
<evidence type="ECO:0000256" key="1">
    <source>
        <dbReference type="ARBA" id="ARBA00022723"/>
    </source>
</evidence>
<evidence type="ECO:0000256" key="3">
    <source>
        <dbReference type="ARBA" id="ARBA00023180"/>
    </source>
</evidence>
<keyword evidence="2" id="KW-0186">Copper</keyword>
<organism evidence="7 8">
    <name type="scientific">Rhynchospora pubera</name>
    <dbReference type="NCBI Taxonomy" id="906938"/>
    <lineage>
        <taxon>Eukaryota</taxon>
        <taxon>Viridiplantae</taxon>
        <taxon>Streptophyta</taxon>
        <taxon>Embryophyta</taxon>
        <taxon>Tracheophyta</taxon>
        <taxon>Spermatophyta</taxon>
        <taxon>Magnoliopsida</taxon>
        <taxon>Liliopsida</taxon>
        <taxon>Poales</taxon>
        <taxon>Cyperaceae</taxon>
        <taxon>Cyperoideae</taxon>
        <taxon>Rhynchosporeae</taxon>
        <taxon>Rhynchospora</taxon>
    </lineage>
</organism>